<dbReference type="AlphaFoldDB" id="A0AAF5DKB9"/>
<protein>
    <submittedName>
        <fullName evidence="3">Uncharacterized protein</fullName>
    </submittedName>
</protein>
<organism evidence="2 3">
    <name type="scientific">Strongyloides stercoralis</name>
    <name type="common">Threadworm</name>
    <dbReference type="NCBI Taxonomy" id="6248"/>
    <lineage>
        <taxon>Eukaryota</taxon>
        <taxon>Metazoa</taxon>
        <taxon>Ecdysozoa</taxon>
        <taxon>Nematoda</taxon>
        <taxon>Chromadorea</taxon>
        <taxon>Rhabditida</taxon>
        <taxon>Tylenchina</taxon>
        <taxon>Panagrolaimomorpha</taxon>
        <taxon>Strongyloidoidea</taxon>
        <taxon>Strongyloididae</taxon>
        <taxon>Strongyloides</taxon>
    </lineage>
</organism>
<reference evidence="3" key="1">
    <citation type="submission" date="2024-02" db="UniProtKB">
        <authorList>
            <consortium name="WormBaseParasite"/>
        </authorList>
    </citation>
    <scope>IDENTIFICATION</scope>
</reference>
<evidence type="ECO:0000256" key="1">
    <source>
        <dbReference type="SAM" id="MobiDB-lite"/>
    </source>
</evidence>
<sequence>MKKIIQNLQYAHNFSYCINQEGKPKEYILSTIDRYTQEHYLNSELSGRRNLLQFIKSQMKPKTADPSSPNKTHKKTANNTIVYKKLPSAHKNEEQFSGPYKIIQHLHGNTYLIAKVTKSN</sequence>
<dbReference type="Proteomes" id="UP000035681">
    <property type="component" value="Unplaced"/>
</dbReference>
<evidence type="ECO:0000313" key="3">
    <source>
        <dbReference type="WBParaSite" id="TCONS_00013685.p1"/>
    </source>
</evidence>
<dbReference type="WBParaSite" id="TCONS_00013685.p1">
    <property type="protein sequence ID" value="TCONS_00013685.p1"/>
    <property type="gene ID" value="XLOC_008528"/>
</dbReference>
<keyword evidence="2" id="KW-1185">Reference proteome</keyword>
<evidence type="ECO:0000313" key="2">
    <source>
        <dbReference type="Proteomes" id="UP000035681"/>
    </source>
</evidence>
<feature type="region of interest" description="Disordered" evidence="1">
    <location>
        <begin position="59"/>
        <end position="79"/>
    </location>
</feature>
<name>A0AAF5DKB9_STRER</name>
<accession>A0AAF5DKB9</accession>
<proteinExistence type="predicted"/>